<gene>
    <name evidence="11" type="ORF">DILT_LOCUS5555</name>
</gene>
<dbReference type="PANTHER" id="PTHR11886:SF35">
    <property type="entry name" value="DYNEIN LIGHT CHAIN"/>
    <property type="match status" value="1"/>
</dbReference>
<dbReference type="OrthoDB" id="10033309at2759"/>
<keyword evidence="4 10" id="KW-0963">Cytoplasm</keyword>
<dbReference type="EMBL" id="UYRU01047648">
    <property type="protein sequence ID" value="VDN09724.1"/>
    <property type="molecule type" value="Genomic_DNA"/>
</dbReference>
<dbReference type="SUPFAM" id="SSF54648">
    <property type="entry name" value="DLC"/>
    <property type="match status" value="1"/>
</dbReference>
<proteinExistence type="inferred from homology"/>
<dbReference type="GO" id="GO:0005874">
    <property type="term" value="C:microtubule"/>
    <property type="evidence" value="ECO:0007669"/>
    <property type="project" value="UniProtKB-KW"/>
</dbReference>
<evidence type="ECO:0000256" key="2">
    <source>
        <dbReference type="ARBA" id="ARBA00004245"/>
    </source>
</evidence>
<dbReference type="GO" id="GO:0005868">
    <property type="term" value="C:cytoplasmic dynein complex"/>
    <property type="evidence" value="ECO:0007669"/>
    <property type="project" value="TreeGrafter"/>
</dbReference>
<reference evidence="11 12" key="1">
    <citation type="submission" date="2018-11" db="EMBL/GenBank/DDBJ databases">
        <authorList>
            <consortium name="Pathogen Informatics"/>
        </authorList>
    </citation>
    <scope>NUCLEOTIDE SEQUENCE [LARGE SCALE GENOMIC DNA]</scope>
</reference>
<dbReference type="FunFam" id="3.30.740.10:FF:000005">
    <property type="entry name" value="Dynein light chain"/>
    <property type="match status" value="1"/>
</dbReference>
<keyword evidence="6" id="KW-0509">mRNA transport</keyword>
<dbReference type="Proteomes" id="UP000281553">
    <property type="component" value="Unassembled WGS sequence"/>
</dbReference>
<evidence type="ECO:0000256" key="5">
    <source>
        <dbReference type="ARBA" id="ARBA00022701"/>
    </source>
</evidence>
<evidence type="ECO:0000256" key="7">
    <source>
        <dbReference type="ARBA" id="ARBA00022927"/>
    </source>
</evidence>
<dbReference type="AlphaFoldDB" id="A0A3P7KZ02"/>
<dbReference type="GO" id="GO:0051028">
    <property type="term" value="P:mRNA transport"/>
    <property type="evidence" value="ECO:0007669"/>
    <property type="project" value="UniProtKB-KW"/>
</dbReference>
<keyword evidence="8 10" id="KW-0206">Cytoskeleton</keyword>
<evidence type="ECO:0000313" key="11">
    <source>
        <dbReference type="EMBL" id="VDN09724.1"/>
    </source>
</evidence>
<dbReference type="GO" id="GO:0045505">
    <property type="term" value="F:dynein intermediate chain binding"/>
    <property type="evidence" value="ECO:0007669"/>
    <property type="project" value="TreeGrafter"/>
</dbReference>
<evidence type="ECO:0000313" key="12">
    <source>
        <dbReference type="Proteomes" id="UP000281553"/>
    </source>
</evidence>
<evidence type="ECO:0000256" key="1">
    <source>
        <dbReference type="ARBA" id="ARBA00004123"/>
    </source>
</evidence>
<dbReference type="GO" id="GO:0007017">
    <property type="term" value="P:microtubule-based process"/>
    <property type="evidence" value="ECO:0007669"/>
    <property type="project" value="InterPro"/>
</dbReference>
<keyword evidence="10" id="KW-0505">Motor protein</keyword>
<sequence>MAENVKVDIRSADMSPEMRDSAARIAVTATFEFKVEKDMAGFVKKEFDRKYGQTWHCIVGKDFGR</sequence>
<evidence type="ECO:0000256" key="8">
    <source>
        <dbReference type="ARBA" id="ARBA00023212"/>
    </source>
</evidence>
<dbReference type="Pfam" id="PF01221">
    <property type="entry name" value="Dynein_light"/>
    <property type="match status" value="1"/>
</dbReference>
<keyword evidence="10" id="KW-0243">Dynein</keyword>
<keyword evidence="9" id="KW-0539">Nucleus</keyword>
<evidence type="ECO:0000256" key="9">
    <source>
        <dbReference type="ARBA" id="ARBA00023242"/>
    </source>
</evidence>
<dbReference type="PANTHER" id="PTHR11886">
    <property type="entry name" value="DYNEIN LIGHT CHAIN"/>
    <property type="match status" value="1"/>
</dbReference>
<dbReference type="SMART" id="SM01375">
    <property type="entry name" value="Dynein_light"/>
    <property type="match status" value="1"/>
</dbReference>
<accession>A0A3P7KZ02</accession>
<dbReference type="GO" id="GO:0005634">
    <property type="term" value="C:nucleus"/>
    <property type="evidence" value="ECO:0007669"/>
    <property type="project" value="UniProtKB-SubCell"/>
</dbReference>
<organism evidence="11 12">
    <name type="scientific">Dibothriocephalus latus</name>
    <name type="common">Fish tapeworm</name>
    <name type="synonym">Diphyllobothrium latum</name>
    <dbReference type="NCBI Taxonomy" id="60516"/>
    <lineage>
        <taxon>Eukaryota</taxon>
        <taxon>Metazoa</taxon>
        <taxon>Spiralia</taxon>
        <taxon>Lophotrochozoa</taxon>
        <taxon>Platyhelminthes</taxon>
        <taxon>Cestoda</taxon>
        <taxon>Eucestoda</taxon>
        <taxon>Diphyllobothriidea</taxon>
        <taxon>Diphyllobothriidae</taxon>
        <taxon>Dibothriocephalus</taxon>
    </lineage>
</organism>
<evidence type="ECO:0000256" key="10">
    <source>
        <dbReference type="RuleBase" id="RU365010"/>
    </source>
</evidence>
<dbReference type="InterPro" id="IPR001372">
    <property type="entry name" value="Dynein_light_chain_typ-1/2"/>
</dbReference>
<evidence type="ECO:0000256" key="4">
    <source>
        <dbReference type="ARBA" id="ARBA00022490"/>
    </source>
</evidence>
<evidence type="ECO:0000256" key="6">
    <source>
        <dbReference type="ARBA" id="ARBA00022816"/>
    </source>
</evidence>
<keyword evidence="5 10" id="KW-0493">Microtubule</keyword>
<protein>
    <recommendedName>
        <fullName evidence="10">Dynein light chain</fullName>
    </recommendedName>
</protein>
<keyword evidence="3" id="KW-0813">Transport</keyword>
<name>A0A3P7KZ02_DIBLA</name>
<dbReference type="InterPro" id="IPR037177">
    <property type="entry name" value="DLC_sf"/>
</dbReference>
<comment type="subcellular location">
    <subcellularLocation>
        <location evidence="2 10">Cytoplasm</location>
        <location evidence="2 10">Cytoskeleton</location>
    </subcellularLocation>
    <subcellularLocation>
        <location evidence="1">Nucleus</location>
    </subcellularLocation>
</comment>
<dbReference type="Gene3D" id="3.30.740.10">
    <property type="entry name" value="Protein Inhibitor Of Neuronal Nitric Oxide Synthase"/>
    <property type="match status" value="1"/>
</dbReference>
<comment type="similarity">
    <text evidence="10">Belongs to the dynein light chain family.</text>
</comment>
<dbReference type="GO" id="GO:0015031">
    <property type="term" value="P:protein transport"/>
    <property type="evidence" value="ECO:0007669"/>
    <property type="project" value="UniProtKB-KW"/>
</dbReference>
<keyword evidence="12" id="KW-1185">Reference proteome</keyword>
<evidence type="ECO:0000256" key="3">
    <source>
        <dbReference type="ARBA" id="ARBA00022448"/>
    </source>
</evidence>
<keyword evidence="7" id="KW-0653">Protein transport</keyword>